<dbReference type="EMBL" id="DXCL01000015">
    <property type="protein sequence ID" value="HIZ03151.1"/>
    <property type="molecule type" value="Genomic_DNA"/>
</dbReference>
<reference evidence="1" key="2">
    <citation type="submission" date="2021-04" db="EMBL/GenBank/DDBJ databases">
        <authorList>
            <person name="Gilroy R."/>
        </authorList>
    </citation>
    <scope>NUCLEOTIDE SEQUENCE</scope>
    <source>
        <strain evidence="1">CHK187-5294</strain>
    </source>
</reference>
<sequence length="92" mass="10465">MICADKSFFRDFEGKPERLSPRRAIFQGTHNTQSHGFTLSVSQGIGKLSEKAKSVVFAFSRNYLNKLKARSEIAILDKHTQFAAYLRLAEKE</sequence>
<proteinExistence type="predicted"/>
<gene>
    <name evidence="1" type="ORF">H9727_02585</name>
</gene>
<evidence type="ECO:0000313" key="1">
    <source>
        <dbReference type="EMBL" id="HIZ03151.1"/>
    </source>
</evidence>
<organism evidence="1 2">
    <name type="scientific">Candidatus Borkfalkia avistercoris</name>
    <dbReference type="NCBI Taxonomy" id="2838504"/>
    <lineage>
        <taxon>Bacteria</taxon>
        <taxon>Bacillati</taxon>
        <taxon>Bacillota</taxon>
        <taxon>Clostridia</taxon>
        <taxon>Christensenellales</taxon>
        <taxon>Christensenellaceae</taxon>
        <taxon>Candidatus Borkfalkia</taxon>
    </lineage>
</organism>
<dbReference type="AlphaFoldDB" id="A0A9D2ICF3"/>
<accession>A0A9D2ICF3</accession>
<protein>
    <submittedName>
        <fullName evidence="1">Uncharacterized protein</fullName>
    </submittedName>
</protein>
<comment type="caution">
    <text evidence="1">The sequence shown here is derived from an EMBL/GenBank/DDBJ whole genome shotgun (WGS) entry which is preliminary data.</text>
</comment>
<reference evidence="1" key="1">
    <citation type="journal article" date="2021" name="PeerJ">
        <title>Extensive microbial diversity within the chicken gut microbiome revealed by metagenomics and culture.</title>
        <authorList>
            <person name="Gilroy R."/>
            <person name="Ravi A."/>
            <person name="Getino M."/>
            <person name="Pursley I."/>
            <person name="Horton D.L."/>
            <person name="Alikhan N.F."/>
            <person name="Baker D."/>
            <person name="Gharbi K."/>
            <person name="Hall N."/>
            <person name="Watson M."/>
            <person name="Adriaenssens E.M."/>
            <person name="Foster-Nyarko E."/>
            <person name="Jarju S."/>
            <person name="Secka A."/>
            <person name="Antonio M."/>
            <person name="Oren A."/>
            <person name="Chaudhuri R.R."/>
            <person name="La Ragione R."/>
            <person name="Hildebrand F."/>
            <person name="Pallen M.J."/>
        </authorList>
    </citation>
    <scope>NUCLEOTIDE SEQUENCE</scope>
    <source>
        <strain evidence="1">CHK187-5294</strain>
    </source>
</reference>
<evidence type="ECO:0000313" key="2">
    <source>
        <dbReference type="Proteomes" id="UP000824132"/>
    </source>
</evidence>
<dbReference type="Proteomes" id="UP000824132">
    <property type="component" value="Unassembled WGS sequence"/>
</dbReference>
<name>A0A9D2ICF3_9FIRM</name>